<dbReference type="GeneID" id="37016582"/>
<evidence type="ECO:0000313" key="3">
    <source>
        <dbReference type="Proteomes" id="UP000245942"/>
    </source>
</evidence>
<name>A0A316UB85_9BASI</name>
<keyword evidence="3" id="KW-1185">Reference proteome</keyword>
<dbReference type="STRING" id="1684307.A0A316UB85"/>
<proteinExistence type="predicted"/>
<dbReference type="EMBL" id="KZ819323">
    <property type="protein sequence ID" value="PWN22486.1"/>
    <property type="molecule type" value="Genomic_DNA"/>
</dbReference>
<dbReference type="OrthoDB" id="3784821at2759"/>
<sequence>MPPKIPLTPDQQRIRVIVLSFPLLVATSYVLFKRLYLGEEQRTLKPGEKIASRPA</sequence>
<evidence type="ECO:0000313" key="2">
    <source>
        <dbReference type="EMBL" id="PWN22486.1"/>
    </source>
</evidence>
<dbReference type="RefSeq" id="XP_025349646.1">
    <property type="nucleotide sequence ID" value="XM_025494848.1"/>
</dbReference>
<keyword evidence="1" id="KW-0812">Transmembrane</keyword>
<feature type="transmembrane region" description="Helical" evidence="1">
    <location>
        <begin position="12"/>
        <end position="32"/>
    </location>
</feature>
<keyword evidence="1" id="KW-0472">Membrane</keyword>
<reference evidence="2 3" key="1">
    <citation type="journal article" date="2018" name="Mol. Biol. Evol.">
        <title>Broad Genomic Sampling Reveals a Smut Pathogenic Ancestry of the Fungal Clade Ustilaginomycotina.</title>
        <authorList>
            <person name="Kijpornyongpan T."/>
            <person name="Mondo S.J."/>
            <person name="Barry K."/>
            <person name="Sandor L."/>
            <person name="Lee J."/>
            <person name="Lipzen A."/>
            <person name="Pangilinan J."/>
            <person name="LaButti K."/>
            <person name="Hainaut M."/>
            <person name="Henrissat B."/>
            <person name="Grigoriev I.V."/>
            <person name="Spatafora J.W."/>
            <person name="Aime M.C."/>
        </authorList>
    </citation>
    <scope>NUCLEOTIDE SEQUENCE [LARGE SCALE GENOMIC DNA]</scope>
    <source>
        <strain evidence="2 3">MCA 4718</strain>
    </source>
</reference>
<protein>
    <submittedName>
        <fullName evidence="2">Uncharacterized protein</fullName>
    </submittedName>
</protein>
<evidence type="ECO:0000256" key="1">
    <source>
        <dbReference type="SAM" id="Phobius"/>
    </source>
</evidence>
<organism evidence="2 3">
    <name type="scientific">Pseudomicrostroma glucosiphilum</name>
    <dbReference type="NCBI Taxonomy" id="1684307"/>
    <lineage>
        <taxon>Eukaryota</taxon>
        <taxon>Fungi</taxon>
        <taxon>Dikarya</taxon>
        <taxon>Basidiomycota</taxon>
        <taxon>Ustilaginomycotina</taxon>
        <taxon>Exobasidiomycetes</taxon>
        <taxon>Microstromatales</taxon>
        <taxon>Microstromatales incertae sedis</taxon>
        <taxon>Pseudomicrostroma</taxon>
    </lineage>
</organism>
<gene>
    <name evidence="2" type="ORF">BCV69DRAFT_311287</name>
</gene>
<dbReference type="Proteomes" id="UP000245942">
    <property type="component" value="Unassembled WGS sequence"/>
</dbReference>
<dbReference type="AlphaFoldDB" id="A0A316UB85"/>
<accession>A0A316UB85</accession>
<keyword evidence="1" id="KW-1133">Transmembrane helix</keyword>